<evidence type="ECO:0000256" key="4">
    <source>
        <dbReference type="ARBA" id="ARBA00022538"/>
    </source>
</evidence>
<feature type="transmembrane region" description="Helical" evidence="13">
    <location>
        <begin position="97"/>
        <end position="118"/>
    </location>
</feature>
<feature type="transmembrane region" description="Helical" evidence="13">
    <location>
        <begin position="130"/>
        <end position="155"/>
    </location>
</feature>
<accession>L9WRP8</accession>
<keyword evidence="9" id="KW-0406">Ion transport</keyword>
<evidence type="ECO:0000313" key="15">
    <source>
        <dbReference type="Proteomes" id="UP000011602"/>
    </source>
</evidence>
<feature type="transmembrane region" description="Helical" evidence="13">
    <location>
        <begin position="176"/>
        <end position="197"/>
    </location>
</feature>
<evidence type="ECO:0000256" key="5">
    <source>
        <dbReference type="ARBA" id="ARBA00022692"/>
    </source>
</evidence>
<dbReference type="GO" id="GO:0016020">
    <property type="term" value="C:membrane"/>
    <property type="evidence" value="ECO:0007669"/>
    <property type="project" value="UniProtKB-SubCell"/>
</dbReference>
<protein>
    <recommendedName>
        <fullName evidence="16">Integral membrane protein</fullName>
    </recommendedName>
</protein>
<evidence type="ECO:0000256" key="3">
    <source>
        <dbReference type="ARBA" id="ARBA00022448"/>
    </source>
</evidence>
<keyword evidence="4" id="KW-0633">Potassium transport</keyword>
<keyword evidence="3" id="KW-0813">Transport</keyword>
<dbReference type="Pfam" id="PF06736">
    <property type="entry name" value="TMEM175"/>
    <property type="match status" value="1"/>
</dbReference>
<dbReference type="OrthoDB" id="10769at2157"/>
<dbReference type="GO" id="GO:0005267">
    <property type="term" value="F:potassium channel activity"/>
    <property type="evidence" value="ECO:0007669"/>
    <property type="project" value="UniProtKB-KW"/>
</dbReference>
<feature type="transmembrane region" description="Helical" evidence="13">
    <location>
        <begin position="32"/>
        <end position="50"/>
    </location>
</feature>
<keyword evidence="8 13" id="KW-1133">Transmembrane helix</keyword>
<evidence type="ECO:0000256" key="11">
    <source>
        <dbReference type="ARBA" id="ARBA00023303"/>
    </source>
</evidence>
<evidence type="ECO:0000256" key="13">
    <source>
        <dbReference type="SAM" id="Phobius"/>
    </source>
</evidence>
<dbReference type="GO" id="GO:0015252">
    <property type="term" value="F:proton channel activity"/>
    <property type="evidence" value="ECO:0007669"/>
    <property type="project" value="InterPro"/>
</dbReference>
<comment type="catalytic activity">
    <reaction evidence="12">
        <text>K(+)(in) = K(+)(out)</text>
        <dbReference type="Rhea" id="RHEA:29463"/>
        <dbReference type="ChEBI" id="CHEBI:29103"/>
    </reaction>
</comment>
<keyword evidence="15" id="KW-1185">Reference proteome</keyword>
<evidence type="ECO:0000256" key="2">
    <source>
        <dbReference type="ARBA" id="ARBA00006920"/>
    </source>
</evidence>
<evidence type="ECO:0008006" key="16">
    <source>
        <dbReference type="Google" id="ProtNLM"/>
    </source>
</evidence>
<comment type="subcellular location">
    <subcellularLocation>
        <location evidence="1">Membrane</location>
        <topology evidence="1">Multi-pass membrane protein</topology>
    </subcellularLocation>
</comment>
<comment type="caution">
    <text evidence="14">The sequence shown here is derived from an EMBL/GenBank/DDBJ whole genome shotgun (WGS) entry which is preliminary data.</text>
</comment>
<dbReference type="RefSeq" id="WP_007260934.1">
    <property type="nucleotide sequence ID" value="NZ_AOHZ01000084.1"/>
</dbReference>
<dbReference type="AlphaFoldDB" id="L9WRP8"/>
<evidence type="ECO:0000256" key="1">
    <source>
        <dbReference type="ARBA" id="ARBA00004141"/>
    </source>
</evidence>
<proteinExistence type="inferred from homology"/>
<name>L9WRP8_9EURY</name>
<dbReference type="eggNOG" id="arCOG04887">
    <property type="taxonomic scope" value="Archaea"/>
</dbReference>
<reference evidence="14 15" key="1">
    <citation type="journal article" date="2014" name="PLoS Genet.">
        <title>Phylogenetically driven sequencing of extremely halophilic archaea reveals strategies for static and dynamic osmo-response.</title>
        <authorList>
            <person name="Becker E.A."/>
            <person name="Seitzer P.M."/>
            <person name="Tritt A."/>
            <person name="Larsen D."/>
            <person name="Krusor M."/>
            <person name="Yao A.I."/>
            <person name="Wu D."/>
            <person name="Madern D."/>
            <person name="Eisen J.A."/>
            <person name="Darling A.E."/>
            <person name="Facciotti M.T."/>
        </authorList>
    </citation>
    <scope>NUCLEOTIDE SEQUENCE [LARGE SCALE GENOMIC DNA]</scope>
    <source>
        <strain evidence="14 15">JCM 12255</strain>
    </source>
</reference>
<organism evidence="14 15">
    <name type="scientific">Natronolimnohabitans innermongolicus JCM 12255</name>
    <dbReference type="NCBI Taxonomy" id="1227499"/>
    <lineage>
        <taxon>Archaea</taxon>
        <taxon>Methanobacteriati</taxon>
        <taxon>Methanobacteriota</taxon>
        <taxon>Stenosarchaea group</taxon>
        <taxon>Halobacteria</taxon>
        <taxon>Halobacteriales</taxon>
        <taxon>Natrialbaceae</taxon>
        <taxon>Natronolimnohabitans</taxon>
    </lineage>
</organism>
<evidence type="ECO:0000256" key="10">
    <source>
        <dbReference type="ARBA" id="ARBA00023136"/>
    </source>
</evidence>
<dbReference type="InterPro" id="IPR010617">
    <property type="entry name" value="TMEM175-like"/>
</dbReference>
<keyword evidence="10 13" id="KW-0472">Membrane</keyword>
<evidence type="ECO:0000256" key="9">
    <source>
        <dbReference type="ARBA" id="ARBA00023065"/>
    </source>
</evidence>
<dbReference type="Proteomes" id="UP000011602">
    <property type="component" value="Unassembled WGS sequence"/>
</dbReference>
<evidence type="ECO:0000256" key="8">
    <source>
        <dbReference type="ARBA" id="ARBA00022989"/>
    </source>
</evidence>
<evidence type="ECO:0000256" key="12">
    <source>
        <dbReference type="ARBA" id="ARBA00034430"/>
    </source>
</evidence>
<dbReference type="EMBL" id="AOHZ01000084">
    <property type="protein sequence ID" value="ELY50978.1"/>
    <property type="molecule type" value="Genomic_DNA"/>
</dbReference>
<comment type="similarity">
    <text evidence="2">Belongs to the TMEM175 family.</text>
</comment>
<keyword evidence="5 13" id="KW-0812">Transmembrane</keyword>
<keyword evidence="11" id="KW-0407">Ion channel</keyword>
<keyword evidence="6" id="KW-0631">Potassium channel</keyword>
<feature type="transmembrane region" description="Helical" evidence="13">
    <location>
        <begin position="62"/>
        <end position="85"/>
    </location>
</feature>
<sequence>MTNNETTTTDGQDFPDDLSPVETDLFSSVERFSLAVFGFSFTLLGTNFVLDTGGGEESFGQALPNLVPVTVAFVISIFVVALYWWEHHKLLRNFRGIDTTLIGMNFLYLVPIILIPFVSEAVGQFPENPWAWVMFGGTMAMLLVVRDAMMVYAWWRGLLIEDVPIRREFLRQSADTIVILASLPLAFVLVDATWLLWMLSWPIEQLIQRFY</sequence>
<gene>
    <name evidence="14" type="ORF">C493_18371</name>
</gene>
<keyword evidence="7" id="KW-0630">Potassium</keyword>
<evidence type="ECO:0000256" key="7">
    <source>
        <dbReference type="ARBA" id="ARBA00022958"/>
    </source>
</evidence>
<evidence type="ECO:0000256" key="6">
    <source>
        <dbReference type="ARBA" id="ARBA00022826"/>
    </source>
</evidence>
<evidence type="ECO:0000313" key="14">
    <source>
        <dbReference type="EMBL" id="ELY50978.1"/>
    </source>
</evidence>